<feature type="chain" id="PRO_5008052025" description="Fucosyltransferase" evidence="7">
    <location>
        <begin position="26"/>
        <end position="662"/>
    </location>
</feature>
<evidence type="ECO:0000256" key="6">
    <source>
        <dbReference type="SAM" id="MobiDB-lite"/>
    </source>
</evidence>
<sequence length="662" mass="74502">MSPGRRQSSAAAAQLLLLNVHTTAGSSEPPVFTRMGFLSSFSSRLRRLCYHKEISCRLSMAYCAFVLSMKFGSIWDAELKESESARCREGNRSLNASDESPSRQYGKVSISPSSALLPERALHRSKTGTVHDSAVPCIKSSVGLVFLSLVSLVVVSVPFLNDRSGMSLSCPFAPPSEGRDRERGSSAPAGESKISIEVKTPSDGRKQSADYEEREEFAEDNCWSRSRHLLYRPDDRRLPSSPALERSLLEYEALQARCTSGKTWESMADLQPENSQDDCKYVIYMEGWEGLGNRLLSLVSAFAFSLSTDRVLLIDTRGHLASLLCEPFDSSSWKLPGSFPYAEAQAFHALGDVENYQNEVGINLNLRHQQSRRDQAFFCPETQERLKNVKWLAWNSNQYYVPRLLMVPALWMKLNPLFTNPSHLFSQLVRFLCLPANPIWAKTERTYQSYLLSSRKLVGLQVRAQLQHDFSPEVYDKVRSCLLGGGIVPNVSRHNSAPRHFFLRGKKSTGSERGTSIFVASLQREYYEALRDLYTDRGTEDGSLVSVHMMAYEGAERFTYDQAVKAYIDIWLLSFSDTLVTSGWSTFGYVAQGLAGVQPYMMNLREDAAPPFCYFGHSIEPCNHYPFLSKCGTTRKLSKEHESWVNAHLRPCQDESQGLQIV</sequence>
<name>A0A176VTC1_MARPO</name>
<comment type="similarity">
    <text evidence="1">Belongs to the glycosyltransferase 37 family.</text>
</comment>
<dbReference type="GO" id="GO:0008107">
    <property type="term" value="F:galactoside 2-alpha-L-fucosyltransferase activity"/>
    <property type="evidence" value="ECO:0007669"/>
    <property type="project" value="InterPro"/>
</dbReference>
<dbReference type="GO" id="GO:0016020">
    <property type="term" value="C:membrane"/>
    <property type="evidence" value="ECO:0007669"/>
    <property type="project" value="InterPro"/>
</dbReference>
<feature type="signal peptide" evidence="7">
    <location>
        <begin position="1"/>
        <end position="25"/>
    </location>
</feature>
<comment type="caution">
    <text evidence="8">The sequence shown here is derived from an EMBL/GenBank/DDBJ whole genome shotgun (WGS) entry which is preliminary data.</text>
</comment>
<evidence type="ECO:0008006" key="10">
    <source>
        <dbReference type="Google" id="ProtNLM"/>
    </source>
</evidence>
<keyword evidence="2" id="KW-0328">Glycosyltransferase</keyword>
<dbReference type="PANTHER" id="PTHR31889:SF75">
    <property type="entry name" value="FUCOSYLTRANSFERASE"/>
    <property type="match status" value="1"/>
</dbReference>
<feature type="compositionally biased region" description="Basic and acidic residues" evidence="6">
    <location>
        <begin position="194"/>
        <end position="211"/>
    </location>
</feature>
<dbReference type="EMBL" id="LVLJ01002686">
    <property type="protein sequence ID" value="OAE24070.1"/>
    <property type="molecule type" value="Genomic_DNA"/>
</dbReference>
<feature type="region of interest" description="Disordered" evidence="6">
    <location>
        <begin position="171"/>
        <end position="211"/>
    </location>
</feature>
<organism evidence="8 9">
    <name type="scientific">Marchantia polymorpha subsp. ruderalis</name>
    <dbReference type="NCBI Taxonomy" id="1480154"/>
    <lineage>
        <taxon>Eukaryota</taxon>
        <taxon>Viridiplantae</taxon>
        <taxon>Streptophyta</taxon>
        <taxon>Embryophyta</taxon>
        <taxon>Marchantiophyta</taxon>
        <taxon>Marchantiopsida</taxon>
        <taxon>Marchantiidae</taxon>
        <taxon>Marchantiales</taxon>
        <taxon>Marchantiaceae</taxon>
        <taxon>Marchantia</taxon>
    </lineage>
</organism>
<dbReference type="PANTHER" id="PTHR31889">
    <property type="entry name" value="FUCOSYLTRANSFERASE 2-RELATED"/>
    <property type="match status" value="1"/>
</dbReference>
<gene>
    <name evidence="8" type="ORF">AXG93_2402s1290</name>
</gene>
<dbReference type="Gene3D" id="3.40.50.11350">
    <property type="match status" value="1"/>
</dbReference>
<dbReference type="InterPro" id="IPR004938">
    <property type="entry name" value="XG_FTase"/>
</dbReference>
<evidence type="ECO:0000256" key="5">
    <source>
        <dbReference type="ARBA" id="ARBA00023316"/>
    </source>
</evidence>
<keyword evidence="5" id="KW-0961">Cell wall biogenesis/degradation</keyword>
<dbReference type="Proteomes" id="UP000077202">
    <property type="component" value="Unassembled WGS sequence"/>
</dbReference>
<evidence type="ECO:0000256" key="2">
    <source>
        <dbReference type="ARBA" id="ARBA00022676"/>
    </source>
</evidence>
<dbReference type="GO" id="GO:0009969">
    <property type="term" value="P:xyloglucan biosynthetic process"/>
    <property type="evidence" value="ECO:0007669"/>
    <property type="project" value="TreeGrafter"/>
</dbReference>
<accession>A0A176VTC1</accession>
<evidence type="ECO:0000313" key="9">
    <source>
        <dbReference type="Proteomes" id="UP000077202"/>
    </source>
</evidence>
<keyword evidence="7" id="KW-0732">Signal</keyword>
<evidence type="ECO:0000313" key="8">
    <source>
        <dbReference type="EMBL" id="OAE24070.1"/>
    </source>
</evidence>
<keyword evidence="4" id="KW-0325">Glycoprotein</keyword>
<dbReference type="GO" id="GO:0005794">
    <property type="term" value="C:Golgi apparatus"/>
    <property type="evidence" value="ECO:0007669"/>
    <property type="project" value="TreeGrafter"/>
</dbReference>
<keyword evidence="3" id="KW-0808">Transferase</keyword>
<reference evidence="8" key="1">
    <citation type="submission" date="2016-03" db="EMBL/GenBank/DDBJ databases">
        <title>Mechanisms controlling the formation of the plant cell surface in tip-growing cells are functionally conserved among land plants.</title>
        <authorList>
            <person name="Honkanen S."/>
            <person name="Jones V.A."/>
            <person name="Morieri G."/>
            <person name="Champion C."/>
            <person name="Hetherington A.J."/>
            <person name="Kelly S."/>
            <person name="Saint-Marcoux D."/>
            <person name="Proust H."/>
            <person name="Prescott H."/>
            <person name="Dolan L."/>
        </authorList>
    </citation>
    <scope>NUCLEOTIDE SEQUENCE [LARGE SCALE GENOMIC DNA]</scope>
    <source>
        <tissue evidence="8">Whole gametophyte</tissue>
    </source>
</reference>
<feature type="region of interest" description="Disordered" evidence="6">
    <location>
        <begin position="89"/>
        <end position="109"/>
    </location>
</feature>
<protein>
    <recommendedName>
        <fullName evidence="10">Fucosyltransferase</fullName>
    </recommendedName>
</protein>
<evidence type="ECO:0000256" key="1">
    <source>
        <dbReference type="ARBA" id="ARBA00010481"/>
    </source>
</evidence>
<evidence type="ECO:0000256" key="7">
    <source>
        <dbReference type="SAM" id="SignalP"/>
    </source>
</evidence>
<keyword evidence="9" id="KW-1185">Reference proteome</keyword>
<dbReference type="GO" id="GO:0042546">
    <property type="term" value="P:cell wall biogenesis"/>
    <property type="evidence" value="ECO:0007669"/>
    <property type="project" value="InterPro"/>
</dbReference>
<evidence type="ECO:0000256" key="4">
    <source>
        <dbReference type="ARBA" id="ARBA00023180"/>
    </source>
</evidence>
<feature type="compositionally biased region" description="Polar residues" evidence="6">
    <location>
        <begin position="92"/>
        <end position="103"/>
    </location>
</feature>
<dbReference type="GO" id="GO:0071555">
    <property type="term" value="P:cell wall organization"/>
    <property type="evidence" value="ECO:0007669"/>
    <property type="project" value="UniProtKB-KW"/>
</dbReference>
<dbReference type="AlphaFoldDB" id="A0A176VTC1"/>
<dbReference type="Gene3D" id="3.40.50.11340">
    <property type="match status" value="1"/>
</dbReference>
<proteinExistence type="inferred from homology"/>
<evidence type="ECO:0000256" key="3">
    <source>
        <dbReference type="ARBA" id="ARBA00022679"/>
    </source>
</evidence>
<dbReference type="Pfam" id="PF03254">
    <property type="entry name" value="XG_FTase"/>
    <property type="match status" value="1"/>
</dbReference>